<evidence type="ECO:0000313" key="3">
    <source>
        <dbReference type="Proteomes" id="UP001570511"/>
    </source>
</evidence>
<proteinExistence type="predicted"/>
<keyword evidence="3" id="KW-1185">Reference proteome</keyword>
<dbReference type="AlphaFoldDB" id="A0ABD5M7I0"/>
<feature type="domain" description="DUF8081" evidence="1">
    <location>
        <begin position="42"/>
        <end position="85"/>
    </location>
</feature>
<sequence>MSESYLVEVKKSVLVETSLTPKDFDPVSNLTLTDDFDERILMEFTSPDDAREWINTLNPKLSHRVGRLSIYDTHPQDESEVDAYLRFSPRH</sequence>
<gene>
    <name evidence="2" type="ORF">OS889_02470</name>
</gene>
<accession>A0ABD5M7I0</accession>
<name>A0ABD5M7I0_9EURY</name>
<dbReference type="Proteomes" id="UP001570511">
    <property type="component" value="Unassembled WGS sequence"/>
</dbReference>
<comment type="caution">
    <text evidence="2">The sequence shown here is derived from an EMBL/GenBank/DDBJ whole genome shotgun (WGS) entry which is preliminary data.</text>
</comment>
<evidence type="ECO:0000259" key="1">
    <source>
        <dbReference type="Pfam" id="PF26297"/>
    </source>
</evidence>
<protein>
    <recommendedName>
        <fullName evidence="1">DUF8081 domain-containing protein</fullName>
    </recommendedName>
</protein>
<dbReference type="Pfam" id="PF26297">
    <property type="entry name" value="DUF8081"/>
    <property type="match status" value="1"/>
</dbReference>
<reference evidence="2 3" key="1">
    <citation type="submission" date="2024-08" db="EMBL/GenBank/DDBJ databases">
        <title>Halobellus sp. MBLA0158 whole genome sequence.</title>
        <authorList>
            <person name="Hwang C.Y."/>
            <person name="Cho E.-S."/>
            <person name="Seo M.-J."/>
        </authorList>
    </citation>
    <scope>NUCLEOTIDE SEQUENCE [LARGE SCALE GENOMIC DNA]</scope>
    <source>
        <strain evidence="2 3">MBLA0158</strain>
    </source>
</reference>
<dbReference type="EMBL" id="JBGNYA010000001">
    <property type="protein sequence ID" value="MFA1609870.1"/>
    <property type="molecule type" value="Genomic_DNA"/>
</dbReference>
<dbReference type="RefSeq" id="WP_372386964.1">
    <property type="nucleotide sequence ID" value="NZ_JBGNYA010000001.1"/>
</dbReference>
<evidence type="ECO:0000313" key="2">
    <source>
        <dbReference type="EMBL" id="MFA1609870.1"/>
    </source>
</evidence>
<dbReference type="InterPro" id="IPR058394">
    <property type="entry name" value="DUF8081"/>
</dbReference>
<organism evidence="2 3">
    <name type="scientific">Halobellus rubicundus</name>
    <dbReference type="NCBI Taxonomy" id="2996466"/>
    <lineage>
        <taxon>Archaea</taxon>
        <taxon>Methanobacteriati</taxon>
        <taxon>Methanobacteriota</taxon>
        <taxon>Stenosarchaea group</taxon>
        <taxon>Halobacteria</taxon>
        <taxon>Halobacteriales</taxon>
        <taxon>Haloferacaceae</taxon>
        <taxon>Halobellus</taxon>
    </lineage>
</organism>